<protein>
    <submittedName>
        <fullName evidence="1">Uncharacterized protein</fullName>
    </submittedName>
</protein>
<organism evidence="1 2">
    <name type="scientific">Solirubrum puertoriconensis</name>
    <dbReference type="NCBI Taxonomy" id="1751427"/>
    <lineage>
        <taxon>Bacteria</taxon>
        <taxon>Pseudomonadati</taxon>
        <taxon>Bacteroidota</taxon>
        <taxon>Cytophagia</taxon>
        <taxon>Cytophagales</taxon>
    </lineage>
</organism>
<reference evidence="1 2" key="1">
    <citation type="submission" date="2015-11" db="EMBL/GenBank/DDBJ databases">
        <title>Solirubrum puertoriconensis gen. nov. an environmental bacteria isolated in Puerto Rico.</title>
        <authorList>
            <person name="Cuebas-Irizarry M.F."/>
            <person name="Montalvo-Rodriguez R."/>
        </authorList>
    </citation>
    <scope>NUCLEOTIDE SEQUENCE [LARGE SCALE GENOMIC DNA]</scope>
    <source>
        <strain evidence="1 2">MC1A</strain>
    </source>
</reference>
<dbReference type="Proteomes" id="UP000054223">
    <property type="component" value="Unassembled WGS sequence"/>
</dbReference>
<dbReference type="EMBL" id="LNAL01000008">
    <property type="protein sequence ID" value="KUG05893.1"/>
    <property type="molecule type" value="Genomic_DNA"/>
</dbReference>
<evidence type="ECO:0000313" key="1">
    <source>
        <dbReference type="EMBL" id="KUG05893.1"/>
    </source>
</evidence>
<name>A0A9X0HHC7_SOLP1</name>
<sequence length="146" mass="17531">MIKLYDQPFLHMHYDQHLRLLESEWLNENVGVEQFREGLWQSLLMAERYQVQAWLSDLRRLPALLPTEHAWLHQQYFPRYQELPLHKVAVVKPANAVRHEQLQTALRTARSKGLMLQPHVMYFDGVEEARRWVRQPLVSMQLPPRD</sequence>
<proteinExistence type="predicted"/>
<comment type="caution">
    <text evidence="1">The sequence shown here is derived from an EMBL/GenBank/DDBJ whole genome shotgun (WGS) entry which is preliminary data.</text>
</comment>
<dbReference type="RefSeq" id="WP_059071587.1">
    <property type="nucleotide sequence ID" value="NZ_LNAL01000008.1"/>
</dbReference>
<accession>A0A9X0HHC7</accession>
<dbReference type="AlphaFoldDB" id="A0A9X0HHC7"/>
<evidence type="ECO:0000313" key="2">
    <source>
        <dbReference type="Proteomes" id="UP000054223"/>
    </source>
</evidence>
<dbReference type="OrthoDB" id="893334at2"/>
<gene>
    <name evidence="1" type="ORF">ASU33_00445</name>
</gene>
<keyword evidence="2" id="KW-1185">Reference proteome</keyword>